<sequence>MRQKITQLAQKLRRSKDGSVAAYVGLSIVVLVGAVGISIDAGRGYLVQSKLSSALDAAGLAAASTVNTSNLRTDARKFLDVNFQNYLSSKITDVTITTNSSNTVIGLSAKASLPTTFMTLFGFKQMNIAASSEITRAVSGLELALVLDTTGSMAGTPLTSLKTAANDLLDILFGANSSNDKLWVGIVPFAQAVNIGTSHPTWMDTTYGASLDWGPTSWLGCVDARSGGYDSTDDTAATKKFQAYYWPNDTGANKWIVKGKYQSPLNTTKLGPNLYCSSEVQPLTNNKASLVSKINSLSAVGATHVNLGAVWGWRMLSPKWRGQWGGTMNTNNLPLDYNTPRMNKAVILMTDGENTMYADSVNRSAYGYLSEKRLGSNVIATAEAELNKRLATVCTSMKNNNIIVYTIGFNKPGATISKLLKDCATQPEYYFDSPTGAELQAAFRAIGDSLSNLRVSR</sequence>
<dbReference type="InterPro" id="IPR036465">
    <property type="entry name" value="vWFA_dom_sf"/>
</dbReference>
<name>A0A9X3TY36_9PROT</name>
<dbReference type="Gene3D" id="3.40.50.410">
    <property type="entry name" value="von Willebrand factor, type A domain"/>
    <property type="match status" value="1"/>
</dbReference>
<gene>
    <name evidence="3" type="ORF">NYP16_08130</name>
</gene>
<keyword evidence="1" id="KW-1133">Transmembrane helix</keyword>
<dbReference type="PROSITE" id="PS50234">
    <property type="entry name" value="VWFA"/>
    <property type="match status" value="1"/>
</dbReference>
<feature type="domain" description="VWFA" evidence="2">
    <location>
        <begin position="142"/>
        <end position="446"/>
    </location>
</feature>
<feature type="transmembrane region" description="Helical" evidence="1">
    <location>
        <begin position="20"/>
        <end position="39"/>
    </location>
</feature>
<evidence type="ECO:0000256" key="1">
    <source>
        <dbReference type="SAM" id="Phobius"/>
    </source>
</evidence>
<proteinExistence type="predicted"/>
<organism evidence="3 4">
    <name type="scientific">Govanella unica</name>
    <dbReference type="NCBI Taxonomy" id="2975056"/>
    <lineage>
        <taxon>Bacteria</taxon>
        <taxon>Pseudomonadati</taxon>
        <taxon>Pseudomonadota</taxon>
        <taxon>Alphaproteobacteria</taxon>
        <taxon>Emcibacterales</taxon>
        <taxon>Govanellaceae</taxon>
        <taxon>Govanella</taxon>
    </lineage>
</organism>
<dbReference type="Proteomes" id="UP001141619">
    <property type="component" value="Unassembled WGS sequence"/>
</dbReference>
<dbReference type="EMBL" id="JANWOI010000003">
    <property type="protein sequence ID" value="MDA5193916.1"/>
    <property type="molecule type" value="Genomic_DNA"/>
</dbReference>
<reference evidence="3" key="1">
    <citation type="submission" date="2022-08" db="EMBL/GenBank/DDBJ databases">
        <authorList>
            <person name="Vandamme P."/>
            <person name="Hettiarachchi A."/>
            <person name="Peeters C."/>
            <person name="Cnockaert M."/>
            <person name="Carlier A."/>
        </authorList>
    </citation>
    <scope>NUCLEOTIDE SEQUENCE</scope>
    <source>
        <strain evidence="3">LMG 31809</strain>
    </source>
</reference>
<reference evidence="3" key="2">
    <citation type="journal article" date="2023" name="Syst. Appl. Microbiol.">
        <title>Govania unica gen. nov., sp. nov., a rare biosphere bacterium that represents a novel family in the class Alphaproteobacteria.</title>
        <authorList>
            <person name="Vandamme P."/>
            <person name="Peeters C."/>
            <person name="Hettiarachchi A."/>
            <person name="Cnockaert M."/>
            <person name="Carlier A."/>
        </authorList>
    </citation>
    <scope>NUCLEOTIDE SEQUENCE</scope>
    <source>
        <strain evidence="3">LMG 31809</strain>
    </source>
</reference>
<keyword evidence="1" id="KW-0472">Membrane</keyword>
<dbReference type="SUPFAM" id="SSF53300">
    <property type="entry name" value="vWA-like"/>
    <property type="match status" value="1"/>
</dbReference>
<dbReference type="InterPro" id="IPR028087">
    <property type="entry name" value="Tad_N"/>
</dbReference>
<accession>A0A9X3TY36</accession>
<evidence type="ECO:0000313" key="3">
    <source>
        <dbReference type="EMBL" id="MDA5193916.1"/>
    </source>
</evidence>
<dbReference type="RefSeq" id="WP_274943623.1">
    <property type="nucleotide sequence ID" value="NZ_JANWOI010000003.1"/>
</dbReference>
<keyword evidence="1" id="KW-0812">Transmembrane</keyword>
<evidence type="ECO:0000313" key="4">
    <source>
        <dbReference type="Proteomes" id="UP001141619"/>
    </source>
</evidence>
<dbReference type="Pfam" id="PF13400">
    <property type="entry name" value="Tad"/>
    <property type="match status" value="1"/>
</dbReference>
<evidence type="ECO:0000259" key="2">
    <source>
        <dbReference type="PROSITE" id="PS50234"/>
    </source>
</evidence>
<keyword evidence="4" id="KW-1185">Reference proteome</keyword>
<protein>
    <submittedName>
        <fullName evidence="3">Pilus assembly protein TadG-related protein</fullName>
    </submittedName>
</protein>
<comment type="caution">
    <text evidence="3">The sequence shown here is derived from an EMBL/GenBank/DDBJ whole genome shotgun (WGS) entry which is preliminary data.</text>
</comment>
<dbReference type="InterPro" id="IPR002035">
    <property type="entry name" value="VWF_A"/>
</dbReference>
<dbReference type="AlphaFoldDB" id="A0A9X3TY36"/>